<evidence type="ECO:0000259" key="2">
    <source>
        <dbReference type="PROSITE" id="PS50234"/>
    </source>
</evidence>
<dbReference type="RefSeq" id="WP_185273503.1">
    <property type="nucleotide sequence ID" value="NZ_CP055156.1"/>
</dbReference>
<dbReference type="Pfam" id="PF00092">
    <property type="entry name" value="VWA"/>
    <property type="match status" value="1"/>
</dbReference>
<dbReference type="SMART" id="SM00327">
    <property type="entry name" value="VWA"/>
    <property type="match status" value="1"/>
</dbReference>
<dbReference type="PANTHER" id="PTHR10579:SF43">
    <property type="entry name" value="ZINC FINGER (C3HC4-TYPE RING FINGER) FAMILY PROTEIN"/>
    <property type="match status" value="1"/>
</dbReference>
<dbReference type="InterPro" id="IPR051266">
    <property type="entry name" value="CLCR"/>
</dbReference>
<dbReference type="Gene3D" id="2.60.40.1120">
    <property type="entry name" value="Carboxypeptidase-like, regulatory domain"/>
    <property type="match status" value="1"/>
</dbReference>
<evidence type="ECO:0000256" key="1">
    <source>
        <dbReference type="SAM" id="SignalP"/>
    </source>
</evidence>
<keyword evidence="1" id="KW-0732">Signal</keyword>
<dbReference type="InterPro" id="IPR036465">
    <property type="entry name" value="vWFA_dom_sf"/>
</dbReference>
<feature type="domain" description="VWFA" evidence="2">
    <location>
        <begin position="262"/>
        <end position="440"/>
    </location>
</feature>
<dbReference type="Proteomes" id="UP000515237">
    <property type="component" value="Chromosome"/>
</dbReference>
<dbReference type="InterPro" id="IPR008969">
    <property type="entry name" value="CarboxyPept-like_regulatory"/>
</dbReference>
<dbReference type="Pfam" id="PF12450">
    <property type="entry name" value="vWF_A"/>
    <property type="match status" value="1"/>
</dbReference>
<dbReference type="PANTHER" id="PTHR10579">
    <property type="entry name" value="CALCIUM-ACTIVATED CHLORIDE CHANNEL REGULATOR"/>
    <property type="match status" value="1"/>
</dbReference>
<dbReference type="SUPFAM" id="SSF49464">
    <property type="entry name" value="Carboxypeptidase regulatory domain-like"/>
    <property type="match status" value="1"/>
</dbReference>
<dbReference type="InterPro" id="IPR022156">
    <property type="entry name" value="Uncharacterised_YfbK_N"/>
</dbReference>
<name>A0A7G7G6E1_9BACT</name>
<dbReference type="PROSITE" id="PS50234">
    <property type="entry name" value="VWFA"/>
    <property type="match status" value="1"/>
</dbReference>
<dbReference type="InterPro" id="IPR002035">
    <property type="entry name" value="VWF_A"/>
</dbReference>
<gene>
    <name evidence="3" type="ORF">HUW51_08265</name>
</gene>
<evidence type="ECO:0000313" key="4">
    <source>
        <dbReference type="Proteomes" id="UP000515237"/>
    </source>
</evidence>
<accession>A0A7G7G6E1</accession>
<dbReference type="Pfam" id="PF13715">
    <property type="entry name" value="CarbopepD_reg_2"/>
    <property type="match status" value="1"/>
</dbReference>
<reference evidence="3 4" key="1">
    <citation type="journal article" date="2018" name="Int. J. Syst. Evol. Microbiol.">
        <title>Adhaeribacter swui sp. nov., isolated from wet mud.</title>
        <authorList>
            <person name="Kim D.U."/>
            <person name="Kim K.W."/>
            <person name="Kang M.S."/>
            <person name="Kim J.Y."/>
            <person name="Jang J.H."/>
            <person name="Kim M.K."/>
        </authorList>
    </citation>
    <scope>NUCLEOTIDE SEQUENCE [LARGE SCALE GENOMIC DNA]</scope>
    <source>
        <strain evidence="3 4">KCTC 52873</strain>
    </source>
</reference>
<feature type="chain" id="PRO_5028956369" evidence="1">
    <location>
        <begin position="22"/>
        <end position="634"/>
    </location>
</feature>
<dbReference type="CDD" id="cd01465">
    <property type="entry name" value="vWA_subgroup"/>
    <property type="match status" value="1"/>
</dbReference>
<dbReference type="EMBL" id="CP055156">
    <property type="protein sequence ID" value="QNF32725.1"/>
    <property type="molecule type" value="Genomic_DNA"/>
</dbReference>
<dbReference type="Pfam" id="PF12034">
    <property type="entry name" value="YfbK_C"/>
    <property type="match status" value="1"/>
</dbReference>
<feature type="signal peptide" evidence="1">
    <location>
        <begin position="1"/>
        <end position="21"/>
    </location>
</feature>
<protein>
    <submittedName>
        <fullName evidence="3">von Willebrand factor type A domain-containing protein</fullName>
    </submittedName>
</protein>
<dbReference type="Gene3D" id="3.40.50.410">
    <property type="entry name" value="von Willebrand factor, type A domain"/>
    <property type="match status" value="1"/>
</dbReference>
<organism evidence="3 4">
    <name type="scientific">Adhaeribacter swui</name>
    <dbReference type="NCBI Taxonomy" id="2086471"/>
    <lineage>
        <taxon>Bacteria</taxon>
        <taxon>Pseudomonadati</taxon>
        <taxon>Bacteroidota</taxon>
        <taxon>Cytophagia</taxon>
        <taxon>Cytophagales</taxon>
        <taxon>Hymenobacteraceae</taxon>
        <taxon>Adhaeribacter</taxon>
    </lineage>
</organism>
<dbReference type="SUPFAM" id="SSF53300">
    <property type="entry name" value="vWA-like"/>
    <property type="match status" value="1"/>
</dbReference>
<dbReference type="AlphaFoldDB" id="A0A7G7G6E1"/>
<dbReference type="InterPro" id="IPR021908">
    <property type="entry name" value="YfbK_C"/>
</dbReference>
<proteinExistence type="predicted"/>
<keyword evidence="4" id="KW-1185">Reference proteome</keyword>
<sequence length="634" mass="69440">MKNYCYLLVLFFFLTAFSNLAQTRIVSGQVTDAATLQPLPGVTVTAKGTSIGTVTDTSGKFKLEVPHTTQTLVFNYIGFTTQEVKLNAANTIKVALQPNNQALEEVVVTGYSNVQSLAGKVAGVVSGVRIRGNVSRETRRMSMPIDYYSQPRFNTEEYDRIEDNNFLATKRHPLSTFSIDVDAASYSNVRRFLNNGQKPPKDAVRIEEMVNYFKYNYPQPTPEDPFAVITELAACPWNQDNQLLHIALQGKNIATGNLPPANLVFLIDVSGSMDSPDKLPLVIAGFKLLVNQLRPQDKVAITVYAGSAGLVLPPTAGNQKEVILAALDRLQAGGSTAGGEGIKLAYNVAQENFLKNGNNRVILATDGDFNVGVSSTSELERLIEEKRESGVFLTVLGFGTGNIKDSRMEKLADKGNGNYAYVDNIQEAKKVFVNEFGGTLFTIAKDVKLQLEFNPTHVKAYRLIGYENRQLADEDFKNDKKDAGDLGAGHTVTALYEIVPATSKKNVAEADPLKYQPVKNADKNNFSGELLTLKLRYKKPTSNTSQLLEHVVYPTLTANPSENLRFAAAVAAFGMLLRDSEHKGQATYAGVLHLAENAKGNDSEGYRAEFIRLVKTTQLLDSPVTEVKGKTDKD</sequence>
<dbReference type="KEGG" id="aswu:HUW51_08265"/>
<evidence type="ECO:0000313" key="3">
    <source>
        <dbReference type="EMBL" id="QNF32725.1"/>
    </source>
</evidence>